<dbReference type="SUPFAM" id="SSF48371">
    <property type="entry name" value="ARM repeat"/>
    <property type="match status" value="1"/>
</dbReference>
<accession>A0AAD5TDX5</accession>
<reference evidence="3" key="1">
    <citation type="submission" date="2020-05" db="EMBL/GenBank/DDBJ databases">
        <title>Phylogenomic resolution of chytrid fungi.</title>
        <authorList>
            <person name="Stajich J.E."/>
            <person name="Amses K."/>
            <person name="Simmons R."/>
            <person name="Seto K."/>
            <person name="Myers J."/>
            <person name="Bonds A."/>
            <person name="Quandt C.A."/>
            <person name="Barry K."/>
            <person name="Liu P."/>
            <person name="Grigoriev I."/>
            <person name="Longcore J.E."/>
            <person name="James T.Y."/>
        </authorList>
    </citation>
    <scope>NUCLEOTIDE SEQUENCE</scope>
    <source>
        <strain evidence="3">JEL0379</strain>
    </source>
</reference>
<evidence type="ECO:0000256" key="2">
    <source>
        <dbReference type="SAM" id="MobiDB-lite"/>
    </source>
</evidence>
<evidence type="ECO:0000256" key="1">
    <source>
        <dbReference type="PROSITE-ProRule" id="PRU00259"/>
    </source>
</evidence>
<dbReference type="PROSITE" id="PS50176">
    <property type="entry name" value="ARM_REPEAT"/>
    <property type="match status" value="1"/>
</dbReference>
<dbReference type="InterPro" id="IPR011989">
    <property type="entry name" value="ARM-like"/>
</dbReference>
<sequence length="657" mass="71144">MSASASNIQKGLWLEKAQVKTWLSDLATRANAQLQERTAAQLLQLLRPPANVSAVPDDFEIRKVEVMKILLLLRADLHAESVLEASILLVACFARGTGRGATARMLALTTAEVHDRLVRIAADSGVGPGPRAAALRFLAETAAGGGREAAEAFCGLPKPVDPKALAPATAASEAIRALSEPDGAAPGVLFWALEGITDVSTHPLLRAVLLENNVLPALGTFAAHVCNDEYLKRLTIVDSEYYIPRLYQSTARLIKHMTAHAQDNKKFLVVKGAHAAMKWVLKRPEMDDVKLEALHAFANLVIEPSSTLDSAIPTILPYLAHPSAPHVEAALRSIRNVLVLGGPAAQTVVLTHDGIALIIRHLSSTNAETQLHALVSTQTLSVLPNSRAPIATASISVLLSLLNPEFPVGQRVVEHAMGILTNLALTDTVAQVIGESGGEALIARVFHFLTTADPTVPLSLLRNLCIDSPTCLAITSVGSARLFSLMFTTRSAEVRRDAMSVVRNLILQNAYCRAQFWKVAGFLDELIVDVTAHERELQLYAVEIVWCYVASSPQRARVFADMDAMNALLLPIEREPETPLGQLAGRCFAAIKEAAASVDVWAGILAEWQEADKMLVEERKRRRRAKSSAKRQTSRHGRKTVAGKKHEKRQTSAVHVP</sequence>
<evidence type="ECO:0000313" key="4">
    <source>
        <dbReference type="Proteomes" id="UP001212152"/>
    </source>
</evidence>
<feature type="compositionally biased region" description="Basic residues" evidence="2">
    <location>
        <begin position="620"/>
        <end position="648"/>
    </location>
</feature>
<dbReference type="Gene3D" id="1.25.10.10">
    <property type="entry name" value="Leucine-rich Repeat Variant"/>
    <property type="match status" value="2"/>
</dbReference>
<name>A0AAD5TDX5_9FUNG</name>
<dbReference type="Proteomes" id="UP001212152">
    <property type="component" value="Unassembled WGS sequence"/>
</dbReference>
<dbReference type="InterPro" id="IPR000225">
    <property type="entry name" value="Armadillo"/>
</dbReference>
<comment type="caution">
    <text evidence="3">The sequence shown here is derived from an EMBL/GenBank/DDBJ whole genome shotgun (WGS) entry which is preliminary data.</text>
</comment>
<gene>
    <name evidence="3" type="ORF">HDU87_007659</name>
</gene>
<evidence type="ECO:0008006" key="5">
    <source>
        <dbReference type="Google" id="ProtNLM"/>
    </source>
</evidence>
<feature type="repeat" description="ARM" evidence="1">
    <location>
        <begin position="393"/>
        <end position="438"/>
    </location>
</feature>
<proteinExistence type="predicted"/>
<dbReference type="AlphaFoldDB" id="A0AAD5TDX5"/>
<feature type="region of interest" description="Disordered" evidence="2">
    <location>
        <begin position="619"/>
        <end position="657"/>
    </location>
</feature>
<protein>
    <recommendedName>
        <fullName evidence="5">ARM repeat-containing protein</fullName>
    </recommendedName>
</protein>
<evidence type="ECO:0000313" key="3">
    <source>
        <dbReference type="EMBL" id="KAJ3173390.1"/>
    </source>
</evidence>
<dbReference type="InterPro" id="IPR016024">
    <property type="entry name" value="ARM-type_fold"/>
</dbReference>
<organism evidence="3 4">
    <name type="scientific">Geranomyces variabilis</name>
    <dbReference type="NCBI Taxonomy" id="109894"/>
    <lineage>
        <taxon>Eukaryota</taxon>
        <taxon>Fungi</taxon>
        <taxon>Fungi incertae sedis</taxon>
        <taxon>Chytridiomycota</taxon>
        <taxon>Chytridiomycota incertae sedis</taxon>
        <taxon>Chytridiomycetes</taxon>
        <taxon>Spizellomycetales</taxon>
        <taxon>Powellomycetaceae</taxon>
        <taxon>Geranomyces</taxon>
    </lineage>
</organism>
<dbReference type="EMBL" id="JADGJQ010000071">
    <property type="protein sequence ID" value="KAJ3173390.1"/>
    <property type="molecule type" value="Genomic_DNA"/>
</dbReference>
<keyword evidence="4" id="KW-1185">Reference proteome</keyword>